<evidence type="ECO:0000313" key="2">
    <source>
        <dbReference type="EMBL" id="KAF2813607.1"/>
    </source>
</evidence>
<proteinExistence type="predicted"/>
<protein>
    <submittedName>
        <fullName evidence="2 4">Uncharacterized protein</fullName>
    </submittedName>
</protein>
<accession>A0A6A6Z059</accession>
<dbReference type="EMBL" id="MU003696">
    <property type="protein sequence ID" value="KAF2813607.1"/>
    <property type="molecule type" value="Genomic_DNA"/>
</dbReference>
<evidence type="ECO:0000256" key="1">
    <source>
        <dbReference type="SAM" id="MobiDB-lite"/>
    </source>
</evidence>
<name>A0A6A6Z059_9PEZI</name>
<reference evidence="2 4" key="1">
    <citation type="journal article" date="2020" name="Stud. Mycol.">
        <title>101 Dothideomycetes genomes: a test case for predicting lifestyles and emergence of pathogens.</title>
        <authorList>
            <person name="Haridas S."/>
            <person name="Albert R."/>
            <person name="Binder M."/>
            <person name="Bloem J."/>
            <person name="Labutti K."/>
            <person name="Salamov A."/>
            <person name="Andreopoulos B."/>
            <person name="Baker S."/>
            <person name="Barry K."/>
            <person name="Bills G."/>
            <person name="Bluhm B."/>
            <person name="Cannon C."/>
            <person name="Castanera R."/>
            <person name="Culley D."/>
            <person name="Daum C."/>
            <person name="Ezra D."/>
            <person name="Gonzalez J."/>
            <person name="Henrissat B."/>
            <person name="Kuo A."/>
            <person name="Liang C."/>
            <person name="Lipzen A."/>
            <person name="Lutzoni F."/>
            <person name="Magnuson J."/>
            <person name="Mondo S."/>
            <person name="Nolan M."/>
            <person name="Ohm R."/>
            <person name="Pangilinan J."/>
            <person name="Park H.-J."/>
            <person name="Ramirez L."/>
            <person name="Alfaro M."/>
            <person name="Sun H."/>
            <person name="Tritt A."/>
            <person name="Yoshinaga Y."/>
            <person name="Zwiers L.-H."/>
            <person name="Turgeon B."/>
            <person name="Goodwin S."/>
            <person name="Spatafora J."/>
            <person name="Crous P."/>
            <person name="Grigoriev I."/>
        </authorList>
    </citation>
    <scope>NUCLEOTIDE SEQUENCE</scope>
    <source>
        <strain evidence="2 4">CBS 304.34</strain>
    </source>
</reference>
<evidence type="ECO:0000313" key="3">
    <source>
        <dbReference type="Proteomes" id="UP000504636"/>
    </source>
</evidence>
<dbReference type="AlphaFoldDB" id="A0A6A6Z059"/>
<dbReference type="Proteomes" id="UP000504636">
    <property type="component" value="Unplaced"/>
</dbReference>
<reference evidence="4" key="2">
    <citation type="submission" date="2020-04" db="EMBL/GenBank/DDBJ databases">
        <authorList>
            <consortium name="NCBI Genome Project"/>
        </authorList>
    </citation>
    <scope>NUCLEOTIDE SEQUENCE</scope>
    <source>
        <strain evidence="4">CBS 304.34</strain>
    </source>
</reference>
<gene>
    <name evidence="2 4" type="ORF">BDZ99DRAFT_474240</name>
</gene>
<reference evidence="4" key="3">
    <citation type="submission" date="2025-04" db="UniProtKB">
        <authorList>
            <consortium name="RefSeq"/>
        </authorList>
    </citation>
    <scope>IDENTIFICATION</scope>
    <source>
        <strain evidence="4">CBS 304.34</strain>
    </source>
</reference>
<keyword evidence="3" id="KW-1185">Reference proteome</keyword>
<organism evidence="2">
    <name type="scientific">Mytilinidion resinicola</name>
    <dbReference type="NCBI Taxonomy" id="574789"/>
    <lineage>
        <taxon>Eukaryota</taxon>
        <taxon>Fungi</taxon>
        <taxon>Dikarya</taxon>
        <taxon>Ascomycota</taxon>
        <taxon>Pezizomycotina</taxon>
        <taxon>Dothideomycetes</taxon>
        <taxon>Pleosporomycetidae</taxon>
        <taxon>Mytilinidiales</taxon>
        <taxon>Mytilinidiaceae</taxon>
        <taxon>Mytilinidion</taxon>
    </lineage>
</organism>
<dbReference type="OrthoDB" id="10436044at2759"/>
<evidence type="ECO:0000313" key="4">
    <source>
        <dbReference type="RefSeq" id="XP_033580571.1"/>
    </source>
</evidence>
<sequence length="219" mass="25297">MPPQQPRWMCSTPPLPQGTNYPGEGDSVMLAARPYSYRPREETFDDISADLSELTLRIMNHPDKLWNWMYYLLISAACVYGQQGVDECDEIIDYINLWLPPMCTGLEADYVYEIRYKFAKLMVALVRKLDDEQHKDGAVFAFGEMVTFVIGFGGEHHRKNAMYLYAMYMGLPVVVPFDDCSWQEMHGVQDHAQSEDDVLTDYDDLEDYVDEDEPEGCKE</sequence>
<feature type="region of interest" description="Disordered" evidence="1">
    <location>
        <begin position="1"/>
        <end position="24"/>
    </location>
</feature>
<dbReference type="GeneID" id="54462777"/>
<dbReference type="RefSeq" id="XP_033580571.1">
    <property type="nucleotide sequence ID" value="XM_033721884.1"/>
</dbReference>